<name>A0ABY4WMJ7_9BACL</name>
<dbReference type="InterPro" id="IPR000182">
    <property type="entry name" value="GNAT_dom"/>
</dbReference>
<proteinExistence type="predicted"/>
<dbReference type="PANTHER" id="PTHR43072">
    <property type="entry name" value="N-ACETYLTRANSFERASE"/>
    <property type="match status" value="1"/>
</dbReference>
<dbReference type="InterPro" id="IPR017255">
    <property type="entry name" value="AcTrfase_GNAT_prd"/>
</dbReference>
<evidence type="ECO:0000313" key="3">
    <source>
        <dbReference type="Proteomes" id="UP001056500"/>
    </source>
</evidence>
<reference evidence="2" key="1">
    <citation type="submission" date="2022-06" db="EMBL/GenBank/DDBJ databases">
        <title>Genome sequencing of Brevibacillus sp. BB3-R1.</title>
        <authorList>
            <person name="Heo J."/>
            <person name="Lee D."/>
            <person name="Won M."/>
            <person name="Han B.-H."/>
            <person name="Hong S.-B."/>
            <person name="Kwon S.-W."/>
        </authorList>
    </citation>
    <scope>NUCLEOTIDE SEQUENCE</scope>
    <source>
        <strain evidence="2">BB3-R1</strain>
    </source>
</reference>
<dbReference type="PANTHER" id="PTHR43072:SF36">
    <property type="entry name" value="RIBOSOMAL-PROTEIN-ALANINE ACETYLTRANSFERASE"/>
    <property type="match status" value="1"/>
</dbReference>
<protein>
    <submittedName>
        <fullName evidence="2">GNAT family N-acetyltransferase</fullName>
    </submittedName>
</protein>
<dbReference type="Proteomes" id="UP001056500">
    <property type="component" value="Chromosome"/>
</dbReference>
<dbReference type="RefSeq" id="WP_251875931.1">
    <property type="nucleotide sequence ID" value="NZ_CP098755.1"/>
</dbReference>
<dbReference type="Gene3D" id="3.40.630.30">
    <property type="match status" value="1"/>
</dbReference>
<dbReference type="PROSITE" id="PS51186">
    <property type="entry name" value="GNAT"/>
    <property type="match status" value="1"/>
</dbReference>
<keyword evidence="3" id="KW-1185">Reference proteome</keyword>
<evidence type="ECO:0000313" key="2">
    <source>
        <dbReference type="EMBL" id="USG68317.1"/>
    </source>
</evidence>
<feature type="domain" description="N-acetyltransferase" evidence="1">
    <location>
        <begin position="1"/>
        <end position="143"/>
    </location>
</feature>
<accession>A0ABY4WMJ7</accession>
<sequence length="160" mass="18298">MNIRHVRESDYVPVISVINDWWGGRQMADMLPKLFFQHFQDTSLVMEKEGELLGFLIGLVSQTDPNQAYIHFVGVHPAYRKDGIAKQLYELFFEKVKRKGCRTVRCVTSPVNKVSIAFHTRMGFQVEMGDGEVDGVPVTTNYDGKGHDRVLFLKHLEPLS</sequence>
<dbReference type="EMBL" id="CP098755">
    <property type="protein sequence ID" value="USG68317.1"/>
    <property type="molecule type" value="Genomic_DNA"/>
</dbReference>
<dbReference type="SUPFAM" id="SSF55729">
    <property type="entry name" value="Acyl-CoA N-acyltransferases (Nat)"/>
    <property type="match status" value="1"/>
</dbReference>
<organism evidence="2 3">
    <name type="scientific">Brevibacillus ruminantium</name>
    <dbReference type="NCBI Taxonomy" id="2950604"/>
    <lineage>
        <taxon>Bacteria</taxon>
        <taxon>Bacillati</taxon>
        <taxon>Bacillota</taxon>
        <taxon>Bacilli</taxon>
        <taxon>Bacillales</taxon>
        <taxon>Paenibacillaceae</taxon>
        <taxon>Brevibacillus</taxon>
    </lineage>
</organism>
<dbReference type="InterPro" id="IPR016181">
    <property type="entry name" value="Acyl_CoA_acyltransferase"/>
</dbReference>
<gene>
    <name evidence="2" type="ORF">NDK47_02780</name>
</gene>
<evidence type="ECO:0000259" key="1">
    <source>
        <dbReference type="PROSITE" id="PS51186"/>
    </source>
</evidence>
<dbReference type="Pfam" id="PF00583">
    <property type="entry name" value="Acetyltransf_1"/>
    <property type="match status" value="1"/>
</dbReference>
<dbReference type="PIRSF" id="PIRSF037663">
    <property type="entry name" value="Acetyltransf_GNAT_prd"/>
    <property type="match status" value="1"/>
</dbReference>
<dbReference type="CDD" id="cd04301">
    <property type="entry name" value="NAT_SF"/>
    <property type="match status" value="1"/>
</dbReference>